<organism evidence="1">
    <name type="scientific">Siphoviridae sp. ctBCr48</name>
    <dbReference type="NCBI Taxonomy" id="2827802"/>
    <lineage>
        <taxon>Viruses</taxon>
        <taxon>Duplodnaviria</taxon>
        <taxon>Heunggongvirae</taxon>
        <taxon>Uroviricota</taxon>
        <taxon>Caudoviricetes</taxon>
    </lineage>
</organism>
<sequence>MLKVRQNGAGVATPHEQIAHGERTTFRQKNFKGDLIVAPEERIVTVYSDMYRVLAGKEDIAEFVRLAVLSIEREMTAEAVSALAAGLDAGVYPTQFIETGAFKAQTLIELGQRLEAYNFGMRPVIMGTQAALAKVLPDSIAGYRINVAGADGSVGIMAKFYNFDLYELKQIPTGSADFGVELDNNTLYLVSPGADKVIKGAVSNTLTNSNQFYDNADITQNFTLRKDWKFTFASAAYAGKYIINE</sequence>
<accession>A0A8S5SHX4</accession>
<protein>
    <submittedName>
        <fullName evidence="1">Capsid protein</fullName>
    </submittedName>
</protein>
<dbReference type="EMBL" id="BK032595">
    <property type="protein sequence ID" value="DAF50263.1"/>
    <property type="molecule type" value="Genomic_DNA"/>
</dbReference>
<reference evidence="1" key="1">
    <citation type="journal article" date="2021" name="Proc. Natl. Acad. Sci. U.S.A.">
        <title>A Catalog of Tens of Thousands of Viruses from Human Metagenomes Reveals Hidden Associations with Chronic Diseases.</title>
        <authorList>
            <person name="Tisza M.J."/>
            <person name="Buck C.B."/>
        </authorList>
    </citation>
    <scope>NUCLEOTIDE SEQUENCE</scope>
    <source>
        <strain evidence="1">CtBCr48</strain>
    </source>
</reference>
<name>A0A8S5SHX4_9CAUD</name>
<evidence type="ECO:0000313" key="1">
    <source>
        <dbReference type="EMBL" id="DAF50263.1"/>
    </source>
</evidence>
<proteinExistence type="predicted"/>